<dbReference type="PANTHER" id="PTHR34119:SF19">
    <property type="entry name" value="HYDROXYPROLINE-RICH GLYCOPROTEIN FAMILY PROTEIN"/>
    <property type="match status" value="1"/>
</dbReference>
<dbReference type="InterPro" id="IPR037488">
    <property type="entry name" value="At2g33490-like"/>
</dbReference>
<feature type="region of interest" description="Disordered" evidence="1">
    <location>
        <begin position="455"/>
        <end position="529"/>
    </location>
</feature>
<dbReference type="SUPFAM" id="SSF103657">
    <property type="entry name" value="BAR/IMD domain-like"/>
    <property type="match status" value="1"/>
</dbReference>
<organism evidence="2 3">
    <name type="scientific">Rubus argutus</name>
    <name type="common">Southern blackberry</name>
    <dbReference type="NCBI Taxonomy" id="59490"/>
    <lineage>
        <taxon>Eukaryota</taxon>
        <taxon>Viridiplantae</taxon>
        <taxon>Streptophyta</taxon>
        <taxon>Embryophyta</taxon>
        <taxon>Tracheophyta</taxon>
        <taxon>Spermatophyta</taxon>
        <taxon>Magnoliopsida</taxon>
        <taxon>eudicotyledons</taxon>
        <taxon>Gunneridae</taxon>
        <taxon>Pentapetalae</taxon>
        <taxon>rosids</taxon>
        <taxon>fabids</taxon>
        <taxon>Rosales</taxon>
        <taxon>Rosaceae</taxon>
        <taxon>Rosoideae</taxon>
        <taxon>Rosoideae incertae sedis</taxon>
        <taxon>Rubus</taxon>
    </lineage>
</organism>
<comment type="caution">
    <text evidence="2">The sequence shown here is derived from an EMBL/GenBank/DDBJ whole genome shotgun (WGS) entry which is preliminary data.</text>
</comment>
<dbReference type="EMBL" id="JBEDUW010000006">
    <property type="protein sequence ID" value="KAK9925559.1"/>
    <property type="molecule type" value="Genomic_DNA"/>
</dbReference>
<name>A0AAW1WPK6_RUBAR</name>
<dbReference type="Proteomes" id="UP001457282">
    <property type="component" value="Unassembled WGS sequence"/>
</dbReference>
<evidence type="ECO:0000313" key="2">
    <source>
        <dbReference type="EMBL" id="KAK9925559.1"/>
    </source>
</evidence>
<feature type="compositionally biased region" description="Polar residues" evidence="1">
    <location>
        <begin position="369"/>
        <end position="378"/>
    </location>
</feature>
<evidence type="ECO:0000256" key="1">
    <source>
        <dbReference type="SAM" id="MobiDB-lite"/>
    </source>
</evidence>
<dbReference type="CDD" id="cd07307">
    <property type="entry name" value="BAR"/>
    <property type="match status" value="1"/>
</dbReference>
<feature type="compositionally biased region" description="Low complexity" evidence="1">
    <location>
        <begin position="499"/>
        <end position="516"/>
    </location>
</feature>
<gene>
    <name evidence="2" type="ORF">M0R45_033881</name>
</gene>
<reference evidence="2 3" key="1">
    <citation type="journal article" date="2023" name="G3 (Bethesda)">
        <title>A chromosome-length genome assembly and annotation of blackberry (Rubus argutus, cv. 'Hillquist').</title>
        <authorList>
            <person name="Bruna T."/>
            <person name="Aryal R."/>
            <person name="Dudchenko O."/>
            <person name="Sargent D.J."/>
            <person name="Mead D."/>
            <person name="Buti M."/>
            <person name="Cavallini A."/>
            <person name="Hytonen T."/>
            <person name="Andres J."/>
            <person name="Pham M."/>
            <person name="Weisz D."/>
            <person name="Mascagni F."/>
            <person name="Usai G."/>
            <person name="Natali L."/>
            <person name="Bassil N."/>
            <person name="Fernandez G.E."/>
            <person name="Lomsadze A."/>
            <person name="Armour M."/>
            <person name="Olukolu B."/>
            <person name="Poorten T."/>
            <person name="Britton C."/>
            <person name="Davik J."/>
            <person name="Ashrafi H."/>
            <person name="Aiden E.L."/>
            <person name="Borodovsky M."/>
            <person name="Worthington M."/>
        </authorList>
    </citation>
    <scope>NUCLEOTIDE SEQUENCE [LARGE SCALE GENOMIC DNA]</scope>
    <source>
        <strain evidence="2">PI 553951</strain>
    </source>
</reference>
<proteinExistence type="predicted"/>
<feature type="region of interest" description="Disordered" evidence="1">
    <location>
        <begin position="362"/>
        <end position="385"/>
    </location>
</feature>
<feature type="compositionally biased region" description="Polar residues" evidence="1">
    <location>
        <begin position="458"/>
        <end position="468"/>
    </location>
</feature>
<feature type="region of interest" description="Disordered" evidence="1">
    <location>
        <begin position="241"/>
        <end position="272"/>
    </location>
</feature>
<accession>A0AAW1WPK6</accession>
<dbReference type="PANTHER" id="PTHR34119">
    <property type="entry name" value="HYDROXYPROLINE-RICH GLYCOPROTEIN-LIKE"/>
    <property type="match status" value="1"/>
</dbReference>
<feature type="region of interest" description="Disordered" evidence="1">
    <location>
        <begin position="601"/>
        <end position="624"/>
    </location>
</feature>
<dbReference type="InterPro" id="IPR027267">
    <property type="entry name" value="AH/BAR_dom_sf"/>
</dbReference>
<protein>
    <submittedName>
        <fullName evidence="2">Uncharacterized protein</fullName>
    </submittedName>
</protein>
<dbReference type="Gene3D" id="1.20.1270.60">
    <property type="entry name" value="Arfaptin homology (AH) domain/BAR domain"/>
    <property type="match status" value="1"/>
</dbReference>
<dbReference type="AlphaFoldDB" id="A0AAW1WPK6"/>
<evidence type="ECO:0000313" key="3">
    <source>
        <dbReference type="Proteomes" id="UP001457282"/>
    </source>
</evidence>
<keyword evidence="3" id="KW-1185">Reference proteome</keyword>
<sequence length="624" mass="68416">MKSSFDRLLRFELHKSGSKDKRSLQASAHVDELAQAAQDMQDMRNCYDSLLSAAAATANSAYEFSESLREMGSCLQEKTALHDDEEGGRIFLMLGKVQFELQKHVDSYRSHIVSTVTNPSESLLNELRTVEEMKRQCDEKREVYEYMVTQQKEKGRSKRGKGESFTLQQLQIAREEYDDEATLCVFRLKSLKQGQARSLLTQAARHHAAQLNFFRKGLKSLEAVEPLVRLVTEEQRIEYQFSGLEDDGRDDGADHGENSNDSNEDGELSFDYRSSKQGMDVISASRTSMEVDEVGLLSPQASRVEYADINLDQGDLKLPSREPRIGSFSAPIVSAEPKFDPAERARQLQLSTARRPNAYVLPTPDSKGLISSRTSSTVPGARPGGRIHNLYHSSPLDAKHDTYSGDDNLSGANFSKAQLVVKENNSNNTSMQLPPPPPPPLADGLALHQHKRQAFSGPLTSKPSSTKPAFSASGPIVSTEPPQLVSGMLPRLPNPQPSSPKVSPSASPPLASSPKISELHELPRPPGSLVVKPTKSSGLVGHSAPLVFRNQEPHIHNKIPSVPTNVASPLPIPPLIIPRSFSIPSSSQRAMALHVSRHLESPLRSSNAEEVASPPLTPISLTNM</sequence>